<sequence>MSYPPHVHHVAAQQWFRRQRGLFATCPITQGTLLRILLSFRAVPGTEDAVGILRGFVEHPRHRFWPDGLDYLQVDWKGVMGHRQVTDAYLVALARKNGGRLATFDKGVAALHPGLVELIE</sequence>
<keyword evidence="3" id="KW-1185">Reference proteome</keyword>
<evidence type="ECO:0000313" key="3">
    <source>
        <dbReference type="Proteomes" id="UP000319980"/>
    </source>
</evidence>
<comment type="caution">
    <text evidence="2">The sequence shown here is derived from an EMBL/GenBank/DDBJ whole genome shotgun (WGS) entry which is preliminary data.</text>
</comment>
<dbReference type="AlphaFoldDB" id="A0A5C5UA68"/>
<dbReference type="NCBIfam" id="TIGR00028">
    <property type="entry name" value="Mtu_PIN_fam"/>
    <property type="match status" value="1"/>
</dbReference>
<accession>A0A5C5UA68</accession>
<dbReference type="EMBL" id="VOHK01000002">
    <property type="protein sequence ID" value="TWT22703.1"/>
    <property type="molecule type" value="Genomic_DNA"/>
</dbReference>
<protein>
    <submittedName>
        <fullName evidence="2">VapC toxin family PIN domain ribonuclease</fullName>
    </submittedName>
</protein>
<reference evidence="2 3" key="1">
    <citation type="journal article" date="2008" name="Int. J. Syst. Evol. Microbiol.">
        <title>Luteimonas marina sp. nov., isolated from seawater.</title>
        <authorList>
            <person name="Baik K.S."/>
            <person name="Park S.C."/>
            <person name="Kim M.S."/>
            <person name="Kim E.M."/>
            <person name="Park C."/>
            <person name="Chun J."/>
            <person name="Seong C.N."/>
        </authorList>
    </citation>
    <scope>NUCLEOTIDE SEQUENCE [LARGE SCALE GENOMIC DNA]</scope>
    <source>
        <strain evidence="2 3">FR1330</strain>
    </source>
</reference>
<evidence type="ECO:0000259" key="1">
    <source>
        <dbReference type="Pfam" id="PF01850"/>
    </source>
</evidence>
<gene>
    <name evidence="2" type="ORF">FQY83_05170</name>
</gene>
<dbReference type="OrthoDB" id="196567at2"/>
<organism evidence="2 3">
    <name type="scientific">Luteimonas marina</name>
    <dbReference type="NCBI Taxonomy" id="488485"/>
    <lineage>
        <taxon>Bacteria</taxon>
        <taxon>Pseudomonadati</taxon>
        <taxon>Pseudomonadota</taxon>
        <taxon>Gammaproteobacteria</taxon>
        <taxon>Lysobacterales</taxon>
        <taxon>Lysobacteraceae</taxon>
        <taxon>Luteimonas</taxon>
    </lineage>
</organism>
<evidence type="ECO:0000313" key="2">
    <source>
        <dbReference type="EMBL" id="TWT22703.1"/>
    </source>
</evidence>
<dbReference type="SUPFAM" id="SSF88723">
    <property type="entry name" value="PIN domain-like"/>
    <property type="match status" value="1"/>
</dbReference>
<dbReference type="InterPro" id="IPR029060">
    <property type="entry name" value="PIN-like_dom_sf"/>
</dbReference>
<proteinExistence type="predicted"/>
<dbReference type="GO" id="GO:0016788">
    <property type="term" value="F:hydrolase activity, acting on ester bonds"/>
    <property type="evidence" value="ECO:0007669"/>
    <property type="project" value="InterPro"/>
</dbReference>
<dbReference type="Pfam" id="PF01850">
    <property type="entry name" value="PIN"/>
    <property type="match status" value="1"/>
</dbReference>
<dbReference type="InterPro" id="IPR002716">
    <property type="entry name" value="PIN_dom"/>
</dbReference>
<name>A0A5C5UA68_9GAMM</name>
<dbReference type="Proteomes" id="UP000319980">
    <property type="component" value="Unassembled WGS sequence"/>
</dbReference>
<feature type="domain" description="PIN" evidence="1">
    <location>
        <begin position="6"/>
        <end position="108"/>
    </location>
</feature>
<dbReference type="InterPro" id="IPR006226">
    <property type="entry name" value="Mtu_PIN"/>
</dbReference>